<comment type="caution">
    <text evidence="1">The sequence shown here is derived from an EMBL/GenBank/DDBJ whole genome shotgun (WGS) entry which is preliminary data.</text>
</comment>
<dbReference type="EMBL" id="JAZGUE010000003">
    <property type="protein sequence ID" value="KAL2269215.1"/>
    <property type="molecule type" value="Genomic_DNA"/>
</dbReference>
<sequence>MTRARVATWTSVDCRSLLWARWAEERPACLDGMTRAIQMPLLYTLARQFATPFSRLGLSSSSGFSTTYFFKIGNRGSKFALG</sequence>
<dbReference type="GeneID" id="98125153"/>
<gene>
    <name evidence="1" type="ORF">VTJ83DRAFT_4061</name>
</gene>
<protein>
    <recommendedName>
        <fullName evidence="3">Secreted protein</fullName>
    </recommendedName>
</protein>
<name>A0ABR4DFW1_9PEZI</name>
<evidence type="ECO:0000313" key="1">
    <source>
        <dbReference type="EMBL" id="KAL2269215.1"/>
    </source>
</evidence>
<evidence type="ECO:0008006" key="3">
    <source>
        <dbReference type="Google" id="ProtNLM"/>
    </source>
</evidence>
<evidence type="ECO:0000313" key="2">
    <source>
        <dbReference type="Proteomes" id="UP001600064"/>
    </source>
</evidence>
<dbReference type="Proteomes" id="UP001600064">
    <property type="component" value="Unassembled WGS sequence"/>
</dbReference>
<organism evidence="1 2">
    <name type="scientific">Remersonia thermophila</name>
    <dbReference type="NCBI Taxonomy" id="72144"/>
    <lineage>
        <taxon>Eukaryota</taxon>
        <taxon>Fungi</taxon>
        <taxon>Dikarya</taxon>
        <taxon>Ascomycota</taxon>
        <taxon>Pezizomycotina</taxon>
        <taxon>Sordariomycetes</taxon>
        <taxon>Sordariomycetidae</taxon>
        <taxon>Sordariales</taxon>
        <taxon>Sordariales incertae sedis</taxon>
        <taxon>Remersonia</taxon>
    </lineage>
</organism>
<keyword evidence="2" id="KW-1185">Reference proteome</keyword>
<dbReference type="RefSeq" id="XP_070867939.1">
    <property type="nucleotide sequence ID" value="XM_071010509.1"/>
</dbReference>
<proteinExistence type="predicted"/>
<accession>A0ABR4DFW1</accession>
<reference evidence="1 2" key="1">
    <citation type="journal article" date="2024" name="Commun. Biol.">
        <title>Comparative genomic analysis of thermophilic fungi reveals convergent evolutionary adaptations and gene losses.</title>
        <authorList>
            <person name="Steindorff A.S."/>
            <person name="Aguilar-Pontes M.V."/>
            <person name="Robinson A.J."/>
            <person name="Andreopoulos B."/>
            <person name="LaButti K."/>
            <person name="Kuo A."/>
            <person name="Mondo S."/>
            <person name="Riley R."/>
            <person name="Otillar R."/>
            <person name="Haridas S."/>
            <person name="Lipzen A."/>
            <person name="Grimwood J."/>
            <person name="Schmutz J."/>
            <person name="Clum A."/>
            <person name="Reid I.D."/>
            <person name="Moisan M.C."/>
            <person name="Butler G."/>
            <person name="Nguyen T.T.M."/>
            <person name="Dewar K."/>
            <person name="Conant G."/>
            <person name="Drula E."/>
            <person name="Henrissat B."/>
            <person name="Hansel C."/>
            <person name="Singer S."/>
            <person name="Hutchinson M.I."/>
            <person name="de Vries R.P."/>
            <person name="Natvig D.O."/>
            <person name="Powell A.J."/>
            <person name="Tsang A."/>
            <person name="Grigoriev I.V."/>
        </authorList>
    </citation>
    <scope>NUCLEOTIDE SEQUENCE [LARGE SCALE GENOMIC DNA]</scope>
    <source>
        <strain evidence="1 2">ATCC 22073</strain>
    </source>
</reference>